<keyword evidence="2" id="KW-0488">Methylation</keyword>
<keyword evidence="7 11" id="KW-0440">LIM domain</keyword>
<keyword evidence="3 11" id="KW-0479">Metal-binding</keyword>
<dbReference type="PANTHER" id="PTHR24215:SF35">
    <property type="entry name" value="MUSCLE LIM PROTEIN MLP84B"/>
    <property type="match status" value="1"/>
</dbReference>
<sequence length="223" mass="24257">MSSRWGSTPQCPRCNKAVYMAEQVIGPTGPWHRACLTCIDCKKRLDSYALAEHDGEAYCKTCHGRRFGPKGYGFASGTSFLSTDKPISKPNSNSKNDPDSDKISQSPPKSAPPNPSSETYGIFSTKPQSSKGPKRSWTFPVSNDICPRCTKPVYAAEAVMGAGIKYHKLCLRCETCSKLLNSTNITDRDGKLYCNSCYSREFGPKGYGYGGGAAFLTTEGTAR</sequence>
<evidence type="ECO:0000256" key="1">
    <source>
        <dbReference type="ARBA" id="ARBA00004123"/>
    </source>
</evidence>
<dbReference type="Proteomes" id="UP000439903">
    <property type="component" value="Unassembled WGS sequence"/>
</dbReference>
<evidence type="ECO:0000256" key="12">
    <source>
        <dbReference type="SAM" id="MobiDB-lite"/>
    </source>
</evidence>
<evidence type="ECO:0000313" key="14">
    <source>
        <dbReference type="EMBL" id="KAF0519117.1"/>
    </source>
</evidence>
<dbReference type="GO" id="GO:0005737">
    <property type="term" value="C:cytoplasm"/>
    <property type="evidence" value="ECO:0007669"/>
    <property type="project" value="TreeGrafter"/>
</dbReference>
<name>A0A8H4AP52_GIGMA</name>
<evidence type="ECO:0000256" key="9">
    <source>
        <dbReference type="ARBA" id="ARBA00055254"/>
    </source>
</evidence>
<dbReference type="GO" id="GO:0046872">
    <property type="term" value="F:metal ion binding"/>
    <property type="evidence" value="ECO:0007669"/>
    <property type="project" value="UniProtKB-KW"/>
</dbReference>
<keyword evidence="6" id="KW-0007">Acetylation</keyword>
<dbReference type="Pfam" id="PF00412">
    <property type="entry name" value="LIM"/>
    <property type="match status" value="2"/>
</dbReference>
<dbReference type="SUPFAM" id="SSF57716">
    <property type="entry name" value="Glucocorticoid receptor-like (DNA-binding domain)"/>
    <property type="match status" value="4"/>
</dbReference>
<comment type="function">
    <text evidence="9">Seems to have a role in zinc absorption and may function as an intracellular zinc transport protein.</text>
</comment>
<evidence type="ECO:0000256" key="2">
    <source>
        <dbReference type="ARBA" id="ARBA00022481"/>
    </source>
</evidence>
<dbReference type="GO" id="GO:0005634">
    <property type="term" value="C:nucleus"/>
    <property type="evidence" value="ECO:0007669"/>
    <property type="project" value="UniProtKB-SubCell"/>
</dbReference>
<dbReference type="EMBL" id="WTPW01000365">
    <property type="protein sequence ID" value="KAF0519117.1"/>
    <property type="molecule type" value="Genomic_DNA"/>
</dbReference>
<dbReference type="PROSITE" id="PS00478">
    <property type="entry name" value="LIM_DOMAIN_1"/>
    <property type="match status" value="2"/>
</dbReference>
<dbReference type="OrthoDB" id="8062037at2759"/>
<proteinExistence type="predicted"/>
<evidence type="ECO:0000256" key="8">
    <source>
        <dbReference type="ARBA" id="ARBA00023242"/>
    </source>
</evidence>
<dbReference type="Gene3D" id="2.10.110.10">
    <property type="entry name" value="Cysteine Rich Protein"/>
    <property type="match status" value="2"/>
</dbReference>
<organism evidence="14 15">
    <name type="scientific">Gigaspora margarita</name>
    <dbReference type="NCBI Taxonomy" id="4874"/>
    <lineage>
        <taxon>Eukaryota</taxon>
        <taxon>Fungi</taxon>
        <taxon>Fungi incertae sedis</taxon>
        <taxon>Mucoromycota</taxon>
        <taxon>Glomeromycotina</taxon>
        <taxon>Glomeromycetes</taxon>
        <taxon>Diversisporales</taxon>
        <taxon>Gigasporaceae</taxon>
        <taxon>Gigaspora</taxon>
    </lineage>
</organism>
<evidence type="ECO:0000256" key="7">
    <source>
        <dbReference type="ARBA" id="ARBA00023038"/>
    </source>
</evidence>
<gene>
    <name evidence="14" type="ORF">F8M41_016635</name>
</gene>
<evidence type="ECO:0000256" key="6">
    <source>
        <dbReference type="ARBA" id="ARBA00022990"/>
    </source>
</evidence>
<dbReference type="InterPro" id="IPR001781">
    <property type="entry name" value="Znf_LIM"/>
</dbReference>
<dbReference type="PANTHER" id="PTHR24215">
    <property type="entry name" value="RHO-GTPASE-ACTIVATING PROTEIN LRG1"/>
    <property type="match status" value="1"/>
</dbReference>
<feature type="region of interest" description="Disordered" evidence="12">
    <location>
        <begin position="83"/>
        <end position="136"/>
    </location>
</feature>
<evidence type="ECO:0000256" key="4">
    <source>
        <dbReference type="ARBA" id="ARBA00022737"/>
    </source>
</evidence>
<dbReference type="AlphaFoldDB" id="A0A8H4AP52"/>
<evidence type="ECO:0000259" key="13">
    <source>
        <dbReference type="PROSITE" id="PS50023"/>
    </source>
</evidence>
<keyword evidence="4" id="KW-0677">Repeat</keyword>
<comment type="subcellular location">
    <subcellularLocation>
        <location evidence="1">Nucleus</location>
    </subcellularLocation>
</comment>
<keyword evidence="8" id="KW-0539">Nucleus</keyword>
<keyword evidence="5 11" id="KW-0862">Zinc</keyword>
<dbReference type="CDD" id="cd09326">
    <property type="entry name" value="LIM_CRP_like"/>
    <property type="match status" value="2"/>
</dbReference>
<feature type="domain" description="LIM zinc-binding" evidence="13">
    <location>
        <begin position="9"/>
        <end position="69"/>
    </location>
</feature>
<dbReference type="SMART" id="SM00132">
    <property type="entry name" value="LIM"/>
    <property type="match status" value="2"/>
</dbReference>
<dbReference type="FunFam" id="2.10.110.10:FF:000054">
    <property type="entry name" value="Cysteine-rich protein 1"/>
    <property type="match status" value="1"/>
</dbReference>
<evidence type="ECO:0000256" key="3">
    <source>
        <dbReference type="ARBA" id="ARBA00022723"/>
    </source>
</evidence>
<evidence type="ECO:0000256" key="10">
    <source>
        <dbReference type="ARBA" id="ARBA00072537"/>
    </source>
</evidence>
<reference evidence="14 15" key="1">
    <citation type="journal article" date="2019" name="Environ. Microbiol.">
        <title>At the nexus of three kingdoms: the genome of the mycorrhizal fungus Gigaspora margarita provides insights into plant, endobacterial and fungal interactions.</title>
        <authorList>
            <person name="Venice F."/>
            <person name="Ghignone S."/>
            <person name="Salvioli di Fossalunga A."/>
            <person name="Amselem J."/>
            <person name="Novero M."/>
            <person name="Xianan X."/>
            <person name="Sedzielewska Toro K."/>
            <person name="Morin E."/>
            <person name="Lipzen A."/>
            <person name="Grigoriev I.V."/>
            <person name="Henrissat B."/>
            <person name="Martin F.M."/>
            <person name="Bonfante P."/>
        </authorList>
    </citation>
    <scope>NUCLEOTIDE SEQUENCE [LARGE SCALE GENOMIC DNA]</scope>
    <source>
        <strain evidence="14 15">BEG34</strain>
    </source>
</reference>
<protein>
    <recommendedName>
        <fullName evidence="10">Cysteine-rich protein 1</fullName>
    </recommendedName>
</protein>
<dbReference type="GO" id="GO:0030036">
    <property type="term" value="P:actin cytoskeleton organization"/>
    <property type="evidence" value="ECO:0007669"/>
    <property type="project" value="TreeGrafter"/>
</dbReference>
<accession>A0A8H4AP52</accession>
<dbReference type="FunFam" id="2.10.110.10:FF:000001">
    <property type="entry name" value="Cysteine and glycine-rich protein 1"/>
    <property type="match status" value="1"/>
</dbReference>
<keyword evidence="15" id="KW-1185">Reference proteome</keyword>
<evidence type="ECO:0000313" key="15">
    <source>
        <dbReference type="Proteomes" id="UP000439903"/>
    </source>
</evidence>
<dbReference type="PROSITE" id="PS50023">
    <property type="entry name" value="LIM_DOMAIN_2"/>
    <property type="match status" value="2"/>
</dbReference>
<feature type="domain" description="LIM zinc-binding" evidence="13">
    <location>
        <begin position="144"/>
        <end position="204"/>
    </location>
</feature>
<comment type="caution">
    <text evidence="14">The sequence shown here is derived from an EMBL/GenBank/DDBJ whole genome shotgun (WGS) entry which is preliminary data.</text>
</comment>
<evidence type="ECO:0000256" key="11">
    <source>
        <dbReference type="PROSITE-ProRule" id="PRU00125"/>
    </source>
</evidence>
<evidence type="ECO:0000256" key="5">
    <source>
        <dbReference type="ARBA" id="ARBA00022833"/>
    </source>
</evidence>